<dbReference type="Gene3D" id="1.10.287.130">
    <property type="match status" value="1"/>
</dbReference>
<evidence type="ECO:0000256" key="9">
    <source>
        <dbReference type="ARBA" id="ARBA00023012"/>
    </source>
</evidence>
<dbReference type="SUPFAM" id="SSF55874">
    <property type="entry name" value="ATPase domain of HSP90 chaperone/DNA topoisomerase II/histidine kinase"/>
    <property type="match status" value="1"/>
</dbReference>
<keyword evidence="7 13" id="KW-0418">Kinase</keyword>
<proteinExistence type="predicted"/>
<dbReference type="Pfam" id="PF02518">
    <property type="entry name" value="HATPase_c"/>
    <property type="match status" value="1"/>
</dbReference>
<dbReference type="PROSITE" id="PS50109">
    <property type="entry name" value="HIS_KIN"/>
    <property type="match status" value="1"/>
</dbReference>
<evidence type="ECO:0000256" key="4">
    <source>
        <dbReference type="ARBA" id="ARBA00022553"/>
    </source>
</evidence>
<dbReference type="GO" id="GO:0016301">
    <property type="term" value="F:kinase activity"/>
    <property type="evidence" value="ECO:0007669"/>
    <property type="project" value="UniProtKB-KW"/>
</dbReference>
<dbReference type="InterPro" id="IPR036890">
    <property type="entry name" value="HATPase_C_sf"/>
</dbReference>
<dbReference type="InterPro" id="IPR004358">
    <property type="entry name" value="Sig_transdc_His_kin-like_C"/>
</dbReference>
<feature type="transmembrane region" description="Helical" evidence="11">
    <location>
        <begin position="160"/>
        <end position="182"/>
    </location>
</feature>
<dbReference type="PANTHER" id="PTHR45436:SF5">
    <property type="entry name" value="SENSOR HISTIDINE KINASE TRCS"/>
    <property type="match status" value="1"/>
</dbReference>
<dbReference type="PRINTS" id="PR00344">
    <property type="entry name" value="BCTRLSENSOR"/>
</dbReference>
<name>A0ABT2MNF5_9CYAN</name>
<protein>
    <recommendedName>
        <fullName evidence="3">histidine kinase</fullName>
        <ecNumber evidence="3">2.7.13.3</ecNumber>
    </recommendedName>
</protein>
<keyword evidence="5" id="KW-0808">Transferase</keyword>
<feature type="transmembrane region" description="Helical" evidence="11">
    <location>
        <begin position="12"/>
        <end position="32"/>
    </location>
</feature>
<dbReference type="InterPro" id="IPR036097">
    <property type="entry name" value="HisK_dim/P_sf"/>
</dbReference>
<dbReference type="SUPFAM" id="SSF47384">
    <property type="entry name" value="Homodimeric domain of signal transducing histidine kinase"/>
    <property type="match status" value="1"/>
</dbReference>
<dbReference type="InterPro" id="IPR003594">
    <property type="entry name" value="HATPase_dom"/>
</dbReference>
<dbReference type="SMART" id="SM00387">
    <property type="entry name" value="HATPase_c"/>
    <property type="match status" value="1"/>
</dbReference>
<accession>A0ABT2MNF5</accession>
<evidence type="ECO:0000256" key="7">
    <source>
        <dbReference type="ARBA" id="ARBA00022777"/>
    </source>
</evidence>
<dbReference type="InterPro" id="IPR003661">
    <property type="entry name" value="HisK_dim/P_dom"/>
</dbReference>
<evidence type="ECO:0000256" key="11">
    <source>
        <dbReference type="SAM" id="Phobius"/>
    </source>
</evidence>
<gene>
    <name evidence="13" type="ORF">NG799_07915</name>
</gene>
<reference evidence="13 14" key="1">
    <citation type="journal article" date="2022" name="Front. Microbiol.">
        <title>High genomic differentiation and limited gene flow indicate recent cryptic speciation within the genus Laspinema (cyanobacteria).</title>
        <authorList>
            <person name="Stanojkovic A."/>
            <person name="Skoupy S."/>
            <person name="Skaloud P."/>
            <person name="Dvorak P."/>
        </authorList>
    </citation>
    <scope>NUCLEOTIDE SEQUENCE [LARGE SCALE GENOMIC DNA]</scope>
    <source>
        <strain evidence="13 14">D2a</strain>
    </source>
</reference>
<evidence type="ECO:0000313" key="14">
    <source>
        <dbReference type="Proteomes" id="UP001525890"/>
    </source>
</evidence>
<keyword evidence="9" id="KW-0902">Two-component regulatory system</keyword>
<keyword evidence="6 11" id="KW-0812">Transmembrane</keyword>
<keyword evidence="10 11" id="KW-0472">Membrane</keyword>
<evidence type="ECO:0000259" key="12">
    <source>
        <dbReference type="PROSITE" id="PS50109"/>
    </source>
</evidence>
<evidence type="ECO:0000256" key="3">
    <source>
        <dbReference type="ARBA" id="ARBA00012438"/>
    </source>
</evidence>
<dbReference type="PANTHER" id="PTHR45436">
    <property type="entry name" value="SENSOR HISTIDINE KINASE YKOH"/>
    <property type="match status" value="1"/>
</dbReference>
<evidence type="ECO:0000256" key="8">
    <source>
        <dbReference type="ARBA" id="ARBA00022989"/>
    </source>
</evidence>
<dbReference type="CDD" id="cd00082">
    <property type="entry name" value="HisKA"/>
    <property type="match status" value="1"/>
</dbReference>
<dbReference type="SMART" id="SM00388">
    <property type="entry name" value="HisKA"/>
    <property type="match status" value="1"/>
</dbReference>
<comment type="catalytic activity">
    <reaction evidence="1">
        <text>ATP + protein L-histidine = ADP + protein N-phospho-L-histidine.</text>
        <dbReference type="EC" id="2.7.13.3"/>
    </reaction>
</comment>
<feature type="domain" description="Histidine kinase" evidence="12">
    <location>
        <begin position="203"/>
        <end position="457"/>
    </location>
</feature>
<keyword evidence="14" id="KW-1185">Reference proteome</keyword>
<dbReference type="Pfam" id="PF00512">
    <property type="entry name" value="HisKA"/>
    <property type="match status" value="1"/>
</dbReference>
<organism evidence="13 14">
    <name type="scientific">Laspinema palackyanum D2a</name>
    <dbReference type="NCBI Taxonomy" id="2953684"/>
    <lineage>
        <taxon>Bacteria</taxon>
        <taxon>Bacillati</taxon>
        <taxon>Cyanobacteriota</taxon>
        <taxon>Cyanophyceae</taxon>
        <taxon>Oscillatoriophycideae</taxon>
        <taxon>Oscillatoriales</taxon>
        <taxon>Laspinemataceae</taxon>
        <taxon>Laspinema</taxon>
        <taxon>Laspinema palackyanum</taxon>
    </lineage>
</organism>
<comment type="caution">
    <text evidence="13">The sequence shown here is derived from an EMBL/GenBank/DDBJ whole genome shotgun (WGS) entry which is preliminary data.</text>
</comment>
<evidence type="ECO:0000256" key="6">
    <source>
        <dbReference type="ARBA" id="ARBA00022692"/>
    </source>
</evidence>
<dbReference type="CDD" id="cd00075">
    <property type="entry name" value="HATPase"/>
    <property type="match status" value="1"/>
</dbReference>
<dbReference type="InterPro" id="IPR005467">
    <property type="entry name" value="His_kinase_dom"/>
</dbReference>
<keyword evidence="8 11" id="KW-1133">Transmembrane helix</keyword>
<comment type="subcellular location">
    <subcellularLocation>
        <location evidence="2">Membrane</location>
    </subcellularLocation>
</comment>
<evidence type="ECO:0000256" key="1">
    <source>
        <dbReference type="ARBA" id="ARBA00000085"/>
    </source>
</evidence>
<dbReference type="EMBL" id="JAMXFF010000009">
    <property type="protein sequence ID" value="MCT7966258.1"/>
    <property type="molecule type" value="Genomic_DNA"/>
</dbReference>
<dbReference type="Proteomes" id="UP001525890">
    <property type="component" value="Unassembled WGS sequence"/>
</dbReference>
<dbReference type="RefSeq" id="WP_368005907.1">
    <property type="nucleotide sequence ID" value="NZ_JAMXFF010000009.1"/>
</dbReference>
<sequence length="467" mass="52049">MFQATRRRLAIWYAALTAVLLLVFATGFYVYVRSTLIDRIDDTLKHVVEVVERSLAIDENPNTGQYTVNVVASFRNNAKTVEDDHIDLEWFSPTGELLWSTLWEPLEIPLHPKKNGETVQLSQGQLLRQFTDRVEMGRQVVGYLRVSHPWFEVTKPIRQLIIDLSLGTSLMAIAISAIAWLLSGLAMKPVRESYQRLKQFTSDASHELRNPIATIQTNVQVALADPELDSPIHRQQLQLVERLTRRMGRLVDDLLFLARQDSGMVKVRKEPVPMDALLMEVIEEQEAIAAEKCIELVLEIIDPPHSGNPPASPPRDIETEPGQDFTIPGDWDQLARLFTNLVSNGLQYTGKGGQIAITLECSALSNRPSGNGGIQVTVKDSGIGIPPESVPHIFDRFYRVDPARSHEPQQSPEWGSTGSGLGLAIVQAIVENHHGWIRVDSQLNLGTTVSVLLPLSKSDLEKAHPEA</sequence>
<evidence type="ECO:0000256" key="5">
    <source>
        <dbReference type="ARBA" id="ARBA00022679"/>
    </source>
</evidence>
<evidence type="ECO:0000256" key="2">
    <source>
        <dbReference type="ARBA" id="ARBA00004370"/>
    </source>
</evidence>
<dbReference type="EC" id="2.7.13.3" evidence="3"/>
<dbReference type="Gene3D" id="3.30.565.10">
    <property type="entry name" value="Histidine kinase-like ATPase, C-terminal domain"/>
    <property type="match status" value="1"/>
</dbReference>
<evidence type="ECO:0000256" key="10">
    <source>
        <dbReference type="ARBA" id="ARBA00023136"/>
    </source>
</evidence>
<dbReference type="InterPro" id="IPR050428">
    <property type="entry name" value="TCS_sensor_his_kinase"/>
</dbReference>
<evidence type="ECO:0000313" key="13">
    <source>
        <dbReference type="EMBL" id="MCT7966258.1"/>
    </source>
</evidence>
<keyword evidence="4" id="KW-0597">Phosphoprotein</keyword>